<evidence type="ECO:0000256" key="4">
    <source>
        <dbReference type="SAM" id="MobiDB-lite"/>
    </source>
</evidence>
<dbReference type="EMBL" id="KV919025">
    <property type="protein sequence ID" value="OSX73004.1"/>
    <property type="molecule type" value="Genomic_DNA"/>
</dbReference>
<organism evidence="6 7">
    <name type="scientific">Porphyra umbilicalis</name>
    <name type="common">Purple laver</name>
    <name type="synonym">Red alga</name>
    <dbReference type="NCBI Taxonomy" id="2786"/>
    <lineage>
        <taxon>Eukaryota</taxon>
        <taxon>Rhodophyta</taxon>
        <taxon>Bangiophyceae</taxon>
        <taxon>Bangiales</taxon>
        <taxon>Bangiaceae</taxon>
        <taxon>Porphyra</taxon>
    </lineage>
</organism>
<dbReference type="NCBIfam" id="NF006932">
    <property type="entry name" value="PRK09417.1"/>
    <property type="match status" value="1"/>
</dbReference>
<evidence type="ECO:0000259" key="5">
    <source>
        <dbReference type="SMART" id="SM00852"/>
    </source>
</evidence>
<dbReference type="Gene3D" id="3.40.980.10">
    <property type="entry name" value="MoaB/Mog-like domain"/>
    <property type="match status" value="1"/>
</dbReference>
<dbReference type="SMART" id="SM00852">
    <property type="entry name" value="MoCF_biosynth"/>
    <property type="match status" value="1"/>
</dbReference>
<dbReference type="Proteomes" id="UP000218209">
    <property type="component" value="Unassembled WGS sequence"/>
</dbReference>
<accession>A0A1X6NWL4</accession>
<dbReference type="AlphaFoldDB" id="A0A1X6NWL4"/>
<keyword evidence="3" id="KW-0501">Molybdenum cofactor biosynthesis</keyword>
<evidence type="ECO:0000256" key="1">
    <source>
        <dbReference type="ARBA" id="ARBA00005046"/>
    </source>
</evidence>
<dbReference type="NCBIfam" id="TIGR00177">
    <property type="entry name" value="molyb_syn"/>
    <property type="match status" value="1"/>
</dbReference>
<feature type="compositionally biased region" description="Pro residues" evidence="4">
    <location>
        <begin position="165"/>
        <end position="182"/>
    </location>
</feature>
<feature type="region of interest" description="Disordered" evidence="4">
    <location>
        <begin position="104"/>
        <end position="189"/>
    </location>
</feature>
<evidence type="ECO:0000313" key="7">
    <source>
        <dbReference type="Proteomes" id="UP000218209"/>
    </source>
</evidence>
<dbReference type="PANTHER" id="PTHR43764">
    <property type="entry name" value="MOLYBDENUM COFACTOR BIOSYNTHESIS"/>
    <property type="match status" value="1"/>
</dbReference>
<keyword evidence="7" id="KW-1185">Reference proteome</keyword>
<dbReference type="Pfam" id="PF00994">
    <property type="entry name" value="MoCF_biosynth"/>
    <property type="match status" value="1"/>
</dbReference>
<reference evidence="6 7" key="1">
    <citation type="submission" date="2017-03" db="EMBL/GenBank/DDBJ databases">
        <title>WGS assembly of Porphyra umbilicalis.</title>
        <authorList>
            <person name="Brawley S.H."/>
            <person name="Blouin N.A."/>
            <person name="Ficko-Blean E."/>
            <person name="Wheeler G.L."/>
            <person name="Lohr M."/>
            <person name="Goodson H.V."/>
            <person name="Jenkins J.W."/>
            <person name="Blaby-Haas C.E."/>
            <person name="Helliwell K.E."/>
            <person name="Chan C."/>
            <person name="Marriage T."/>
            <person name="Bhattacharya D."/>
            <person name="Klein A.S."/>
            <person name="Badis Y."/>
            <person name="Brodie J."/>
            <person name="Cao Y."/>
            <person name="Collen J."/>
            <person name="Dittami S.M."/>
            <person name="Gachon C.M."/>
            <person name="Green B.R."/>
            <person name="Karpowicz S."/>
            <person name="Kim J.W."/>
            <person name="Kudahl U."/>
            <person name="Lin S."/>
            <person name="Michel G."/>
            <person name="Mittag M."/>
            <person name="Olson B.J."/>
            <person name="Pangilinan J."/>
            <person name="Peng Y."/>
            <person name="Qiu H."/>
            <person name="Shu S."/>
            <person name="Singer J.T."/>
            <person name="Smith A.G."/>
            <person name="Sprecher B.N."/>
            <person name="Wagner V."/>
            <person name="Wang W."/>
            <person name="Wang Z.-Y."/>
            <person name="Yan J."/>
            <person name="Yarish C."/>
            <person name="Zoeuner-Riek S."/>
            <person name="Zhuang Y."/>
            <person name="Zou Y."/>
            <person name="Lindquist E.A."/>
            <person name="Grimwood J."/>
            <person name="Barry K."/>
            <person name="Rokhsar D.S."/>
            <person name="Schmutz J."/>
            <person name="Stiller J.W."/>
            <person name="Grossman A.R."/>
            <person name="Prochnik S.E."/>
        </authorList>
    </citation>
    <scope>NUCLEOTIDE SEQUENCE [LARGE SCALE GENOMIC DNA]</scope>
    <source>
        <strain evidence="6">4086291</strain>
    </source>
</reference>
<dbReference type="InterPro" id="IPR051920">
    <property type="entry name" value="MPT_Adenylyltrnsfr/MoaC-Rel"/>
</dbReference>
<comment type="pathway">
    <text evidence="1">Cofactor biosynthesis; molybdopterin biosynthesis.</text>
</comment>
<evidence type="ECO:0000256" key="2">
    <source>
        <dbReference type="ARBA" id="ARBA00013269"/>
    </source>
</evidence>
<dbReference type="EC" id="2.10.1.1" evidence="2"/>
<dbReference type="InterPro" id="IPR008284">
    <property type="entry name" value="MoCF_biosynth_CS"/>
</dbReference>
<dbReference type="PANTHER" id="PTHR43764:SF1">
    <property type="entry name" value="MOLYBDOPTERIN MOLYBDOTRANSFERASE"/>
    <property type="match status" value="1"/>
</dbReference>
<evidence type="ECO:0000256" key="3">
    <source>
        <dbReference type="ARBA" id="ARBA00023150"/>
    </source>
</evidence>
<dbReference type="GO" id="GO:0061599">
    <property type="term" value="F:molybdopterin molybdotransferase activity"/>
    <property type="evidence" value="ECO:0007669"/>
    <property type="project" value="UniProtKB-EC"/>
</dbReference>
<dbReference type="InterPro" id="IPR001453">
    <property type="entry name" value="MoaB/Mog_dom"/>
</dbReference>
<dbReference type="SUPFAM" id="SSF53218">
    <property type="entry name" value="Molybdenum cofactor biosynthesis proteins"/>
    <property type="match status" value="1"/>
</dbReference>
<dbReference type="CDD" id="cd00886">
    <property type="entry name" value="MogA_MoaB"/>
    <property type="match status" value="1"/>
</dbReference>
<gene>
    <name evidence="6" type="ORF">BU14_0386s0003</name>
</gene>
<evidence type="ECO:0000313" key="6">
    <source>
        <dbReference type="EMBL" id="OSX73004.1"/>
    </source>
</evidence>
<feature type="domain" description="MoaB/Mog" evidence="5">
    <location>
        <begin position="202"/>
        <end position="350"/>
    </location>
</feature>
<feature type="compositionally biased region" description="Low complexity" evidence="4">
    <location>
        <begin position="117"/>
        <end position="144"/>
    </location>
</feature>
<protein>
    <recommendedName>
        <fullName evidence="2">molybdopterin molybdotransferase</fullName>
        <ecNumber evidence="2">2.10.1.1</ecNumber>
    </recommendedName>
</protein>
<name>A0A1X6NWL4_PORUM</name>
<proteinExistence type="predicted"/>
<dbReference type="InterPro" id="IPR036425">
    <property type="entry name" value="MoaB/Mog-like_dom_sf"/>
</dbReference>
<dbReference type="OrthoDB" id="4349954at2759"/>
<sequence>MIGSDGGSAEPIHPLFAASTIRSTMLTFPRRAKRRHPTSSVHLGPFVILPARRRIPSASAVVRSRHRPVPGLPSGLLPPWCLSCAARVTRCQTVRTAAAAAAAAVTRKSPAPPPSRVALTTSVAASPTPPAAVAASPAYPVRTPLFPPPPPRPWPPLRRQRRRPPPPPHWRPPTGRVPPPRTAPAVAAPAAVAPPLPRIKVGILTVSDRASSGEYEDRGGPAIRSFVEAHLANPRDVIYQVVPDERAAIGAGIRSMATAYGCVLILTTGGTGPAARDVTPEATTEVCEKLMSGFGERMRAVGVANGVPSAILSRGVAGVCSGGALVVNLPGNPGAVAECLGAVWGAVGHCVRVIGGPIMTMKGVEGGKAGACGCAGNH</sequence>
<dbReference type="GO" id="GO:0006777">
    <property type="term" value="P:Mo-molybdopterin cofactor biosynthetic process"/>
    <property type="evidence" value="ECO:0007669"/>
    <property type="project" value="UniProtKB-KW"/>
</dbReference>
<dbReference type="PROSITE" id="PS01078">
    <property type="entry name" value="MOCF_BIOSYNTHESIS_1"/>
    <property type="match status" value="1"/>
</dbReference>
<feature type="compositionally biased region" description="Pro residues" evidence="4">
    <location>
        <begin position="145"/>
        <end position="156"/>
    </location>
</feature>